<organism evidence="1 2">
    <name type="scientific">Tanacetum coccineum</name>
    <dbReference type="NCBI Taxonomy" id="301880"/>
    <lineage>
        <taxon>Eukaryota</taxon>
        <taxon>Viridiplantae</taxon>
        <taxon>Streptophyta</taxon>
        <taxon>Embryophyta</taxon>
        <taxon>Tracheophyta</taxon>
        <taxon>Spermatophyta</taxon>
        <taxon>Magnoliopsida</taxon>
        <taxon>eudicotyledons</taxon>
        <taxon>Gunneridae</taxon>
        <taxon>Pentapetalae</taxon>
        <taxon>asterids</taxon>
        <taxon>campanulids</taxon>
        <taxon>Asterales</taxon>
        <taxon>Asteraceae</taxon>
        <taxon>Asteroideae</taxon>
        <taxon>Anthemideae</taxon>
        <taxon>Anthemidinae</taxon>
        <taxon>Tanacetum</taxon>
    </lineage>
</organism>
<reference evidence="1" key="2">
    <citation type="submission" date="2022-01" db="EMBL/GenBank/DDBJ databases">
        <authorList>
            <person name="Yamashiro T."/>
            <person name="Shiraishi A."/>
            <person name="Satake H."/>
            <person name="Nakayama K."/>
        </authorList>
    </citation>
    <scope>NUCLEOTIDE SEQUENCE</scope>
</reference>
<reference evidence="1" key="1">
    <citation type="journal article" date="2022" name="Int. J. Mol. Sci.">
        <title>Draft Genome of Tanacetum Coccineum: Genomic Comparison of Closely Related Tanacetum-Family Plants.</title>
        <authorList>
            <person name="Yamashiro T."/>
            <person name="Shiraishi A."/>
            <person name="Nakayama K."/>
            <person name="Satake H."/>
        </authorList>
    </citation>
    <scope>NUCLEOTIDE SEQUENCE</scope>
</reference>
<evidence type="ECO:0000313" key="2">
    <source>
        <dbReference type="Proteomes" id="UP001151760"/>
    </source>
</evidence>
<sequence>MIFKDCLFLTTYAVSSKEDAAYQRLDFTRKRVRLIPNTAYLVEYIRLLCSGRPPDTAYLPVGYDVSNFLPRQRIDCCSLNNVSCSSKQYGVFCKLNTTERLTKTGTMTKHASEDDLHGSDDTTRKLNMNTEFKIGDKFVKILHDNAFNGIDGGDVIDHTSKVLKILEWIKIPNVDKNQLRLHVFLISLSGHAREWWDNEVKVKSQKMKTDEDDDPDDIADIFNIKGNLFDFETPLWDLEKPWSGNGVPYQLCDHICEPYRFKNEKSKWLTCSSDIDGFCNGGELPEMVRVWCMTYFRDHKWYDELADGGLKEKALIHKAGFEESWGDATPIVMKLCAWLKNSFENFHELDHDVLVKLEESWWKVNTHECAPFTRWKKDGPFLPNQWPLLLE</sequence>
<evidence type="ECO:0000313" key="1">
    <source>
        <dbReference type="EMBL" id="GJT27943.1"/>
    </source>
</evidence>
<comment type="caution">
    <text evidence="1">The sequence shown here is derived from an EMBL/GenBank/DDBJ whole genome shotgun (WGS) entry which is preliminary data.</text>
</comment>
<gene>
    <name evidence="1" type="ORF">Tco_0908218</name>
</gene>
<accession>A0ABQ5CPS1</accession>
<dbReference type="EMBL" id="BQNB010014420">
    <property type="protein sequence ID" value="GJT27943.1"/>
    <property type="molecule type" value="Genomic_DNA"/>
</dbReference>
<keyword evidence="2" id="KW-1185">Reference proteome</keyword>
<protein>
    <submittedName>
        <fullName evidence="1">Uncharacterized protein</fullName>
    </submittedName>
</protein>
<dbReference type="Proteomes" id="UP001151760">
    <property type="component" value="Unassembled WGS sequence"/>
</dbReference>
<name>A0ABQ5CPS1_9ASTR</name>
<proteinExistence type="predicted"/>